<dbReference type="RefSeq" id="WP_209699123.1">
    <property type="nucleotide sequence ID" value="NZ_JAGINT010000002.1"/>
</dbReference>
<dbReference type="Proteomes" id="UP000755585">
    <property type="component" value="Unassembled WGS sequence"/>
</dbReference>
<organism evidence="2 3">
    <name type="scientific">Kribbella aluminosa</name>
    <dbReference type="NCBI Taxonomy" id="416017"/>
    <lineage>
        <taxon>Bacteria</taxon>
        <taxon>Bacillati</taxon>
        <taxon>Actinomycetota</taxon>
        <taxon>Actinomycetes</taxon>
        <taxon>Propionibacteriales</taxon>
        <taxon>Kribbellaceae</taxon>
        <taxon>Kribbella</taxon>
    </lineage>
</organism>
<comment type="caution">
    <text evidence="2">The sequence shown here is derived from an EMBL/GenBank/DDBJ whole genome shotgun (WGS) entry which is preliminary data.</text>
</comment>
<dbReference type="PROSITE" id="PS51257">
    <property type="entry name" value="PROKAR_LIPOPROTEIN"/>
    <property type="match status" value="1"/>
</dbReference>
<gene>
    <name evidence="2" type="ORF">JOF29_007746</name>
</gene>
<accession>A0ABS4UYL9</accession>
<sequence>MRRGFIAVVGSLSMIVLAGCQGTLRGTLQGTPAQSADTSIQVPHAKLRSGSVNWVIKDYQLAGPADLAGYTDHVSVRSGEPFKLYVSSSDGSFSVHAFRLGWYGGTGARRVWTSPVVPGVKQGRADAQPPPHGDDELAAVAHGPDHRLGAGRVPAVAACRERQGEVRADGGAFGLGT</sequence>
<evidence type="ECO:0000256" key="1">
    <source>
        <dbReference type="SAM" id="SignalP"/>
    </source>
</evidence>
<feature type="signal peptide" evidence="1">
    <location>
        <begin position="1"/>
        <end position="18"/>
    </location>
</feature>
<dbReference type="EMBL" id="JAGINT010000002">
    <property type="protein sequence ID" value="MBP2356636.1"/>
    <property type="molecule type" value="Genomic_DNA"/>
</dbReference>
<protein>
    <submittedName>
        <fullName evidence="2">Uncharacterized protein</fullName>
    </submittedName>
</protein>
<feature type="chain" id="PRO_5046385900" evidence="1">
    <location>
        <begin position="19"/>
        <end position="177"/>
    </location>
</feature>
<keyword evidence="3" id="KW-1185">Reference proteome</keyword>
<evidence type="ECO:0000313" key="2">
    <source>
        <dbReference type="EMBL" id="MBP2356636.1"/>
    </source>
</evidence>
<reference evidence="2 3" key="1">
    <citation type="submission" date="2021-03" db="EMBL/GenBank/DDBJ databases">
        <title>Sequencing the genomes of 1000 actinobacteria strains.</title>
        <authorList>
            <person name="Klenk H.-P."/>
        </authorList>
    </citation>
    <scope>NUCLEOTIDE SEQUENCE [LARGE SCALE GENOMIC DNA]</scope>
    <source>
        <strain evidence="2 3">DSM 18824</strain>
    </source>
</reference>
<keyword evidence="1" id="KW-0732">Signal</keyword>
<proteinExistence type="predicted"/>
<evidence type="ECO:0000313" key="3">
    <source>
        <dbReference type="Proteomes" id="UP000755585"/>
    </source>
</evidence>
<name>A0ABS4UYL9_9ACTN</name>